<evidence type="ECO:0000313" key="1">
    <source>
        <dbReference type="EMBL" id="KAF0029556.1"/>
    </source>
</evidence>
<dbReference type="AlphaFoldDB" id="A0A6A4S2X0"/>
<sequence>MPTEDHGKCECIKNSVYEESNCQVWLDVISICGPEIHLENDDLQESVFEKHLSIGGAFPNPTIGARGSCKHLISLLTHDSPRSFDRICTYLQSYARAK</sequence>
<organism evidence="1 2">
    <name type="scientific">Scophthalmus maximus</name>
    <name type="common">Turbot</name>
    <name type="synonym">Psetta maxima</name>
    <dbReference type="NCBI Taxonomy" id="52904"/>
    <lineage>
        <taxon>Eukaryota</taxon>
        <taxon>Metazoa</taxon>
        <taxon>Chordata</taxon>
        <taxon>Craniata</taxon>
        <taxon>Vertebrata</taxon>
        <taxon>Euteleostomi</taxon>
        <taxon>Actinopterygii</taxon>
        <taxon>Neopterygii</taxon>
        <taxon>Teleostei</taxon>
        <taxon>Neoteleostei</taxon>
        <taxon>Acanthomorphata</taxon>
        <taxon>Carangaria</taxon>
        <taxon>Pleuronectiformes</taxon>
        <taxon>Pleuronectoidei</taxon>
        <taxon>Scophthalmidae</taxon>
        <taxon>Scophthalmus</taxon>
    </lineage>
</organism>
<proteinExistence type="predicted"/>
<comment type="caution">
    <text evidence="1">The sequence shown here is derived from an EMBL/GenBank/DDBJ whole genome shotgun (WGS) entry which is preliminary data.</text>
</comment>
<protein>
    <submittedName>
        <fullName evidence="1">Uncharacterized protein</fullName>
    </submittedName>
</protein>
<gene>
    <name evidence="1" type="ORF">F2P81_018661</name>
</gene>
<accession>A0A6A4S2X0</accession>
<dbReference type="Proteomes" id="UP000438429">
    <property type="component" value="Unassembled WGS sequence"/>
</dbReference>
<reference evidence="1 2" key="1">
    <citation type="submission" date="2019-06" db="EMBL/GenBank/DDBJ databases">
        <title>Draft genomes of female and male turbot (Scophthalmus maximus).</title>
        <authorList>
            <person name="Xu H."/>
            <person name="Xu X.-W."/>
            <person name="Shao C."/>
            <person name="Chen S."/>
        </authorList>
    </citation>
    <scope>NUCLEOTIDE SEQUENCE [LARGE SCALE GENOMIC DNA]</scope>
    <source>
        <strain evidence="1">Ysfricsl-2016a</strain>
        <tissue evidence="1">Blood</tissue>
    </source>
</reference>
<dbReference type="EMBL" id="VEVO01000016">
    <property type="protein sequence ID" value="KAF0029556.1"/>
    <property type="molecule type" value="Genomic_DNA"/>
</dbReference>
<name>A0A6A4S2X0_SCOMX</name>
<evidence type="ECO:0000313" key="2">
    <source>
        <dbReference type="Proteomes" id="UP000438429"/>
    </source>
</evidence>